<keyword evidence="1" id="KW-0732">Signal</keyword>
<accession>A0A3B0VYZ9</accession>
<evidence type="ECO:0000256" key="1">
    <source>
        <dbReference type="ARBA" id="ARBA00022729"/>
    </source>
</evidence>
<sequence length="175" mass="18362">MKNLLKSILGAGLAASLALSTSTASADGFYIGAGAYKSSIDTNLFSEDDIVPAGFLGYQILDVGVLMLSAELGYYDLGDYSKNGNTVKGSAVTLAGVAYLPVGPFIELYAKVGLASINGETKTNGNKDDFDGTDLFSGAGFAIDIFDTVDIYAEYLRFDTDVDSELIGVGVRLDF</sequence>
<dbReference type="EMBL" id="UOFC01000232">
    <property type="protein sequence ID" value="VAW48795.1"/>
    <property type="molecule type" value="Genomic_DNA"/>
</dbReference>
<reference evidence="3" key="1">
    <citation type="submission" date="2018-06" db="EMBL/GenBank/DDBJ databases">
        <authorList>
            <person name="Zhirakovskaya E."/>
        </authorList>
    </citation>
    <scope>NUCLEOTIDE SEQUENCE</scope>
</reference>
<dbReference type="InterPro" id="IPR027385">
    <property type="entry name" value="Beta-barrel_OMP"/>
</dbReference>
<evidence type="ECO:0000259" key="2">
    <source>
        <dbReference type="Pfam" id="PF13505"/>
    </source>
</evidence>
<dbReference type="Pfam" id="PF13505">
    <property type="entry name" value="OMP_b-brl"/>
    <property type="match status" value="1"/>
</dbReference>
<protein>
    <recommendedName>
        <fullName evidence="2">Outer membrane protein beta-barrel domain-containing protein</fullName>
    </recommendedName>
</protein>
<dbReference type="SUPFAM" id="SSF56925">
    <property type="entry name" value="OMPA-like"/>
    <property type="match status" value="1"/>
</dbReference>
<gene>
    <name evidence="3" type="ORF">MNBD_GAMMA03-1682</name>
</gene>
<organism evidence="3">
    <name type="scientific">hydrothermal vent metagenome</name>
    <dbReference type="NCBI Taxonomy" id="652676"/>
    <lineage>
        <taxon>unclassified sequences</taxon>
        <taxon>metagenomes</taxon>
        <taxon>ecological metagenomes</taxon>
    </lineage>
</organism>
<feature type="domain" description="Outer membrane protein beta-barrel" evidence="2">
    <location>
        <begin position="12"/>
        <end position="175"/>
    </location>
</feature>
<dbReference type="Gene3D" id="2.40.160.20">
    <property type="match status" value="1"/>
</dbReference>
<proteinExistence type="predicted"/>
<name>A0A3B0VYZ9_9ZZZZ</name>
<evidence type="ECO:0000313" key="3">
    <source>
        <dbReference type="EMBL" id="VAW48795.1"/>
    </source>
</evidence>
<dbReference type="InterPro" id="IPR011250">
    <property type="entry name" value="OMP/PagP_B-barrel"/>
</dbReference>
<dbReference type="AlphaFoldDB" id="A0A3B0VYZ9"/>